<sequence>MINGNKGLDHISALLQQEPLLVFALQSEAAGEFDACNPLIVGIGKVNAAYHLAKHLQQHRPSLIVNLGSAGSHTFSRGEVVCCTQFIQRDMDVRGLGFRLYETPLSGEEPVLQYGLSLPGLPQGICGTGDSFEMDHKTDDYNVIDMEAYPLALIARKEGIPFLCLKYISDGADGNAAEDWQVQVHHAAVAFKKIIGGWLEKSGIPA</sequence>
<dbReference type="Gene3D" id="3.40.50.1580">
    <property type="entry name" value="Nucleoside phosphorylase domain"/>
    <property type="match status" value="1"/>
</dbReference>
<dbReference type="InterPro" id="IPR000845">
    <property type="entry name" value="Nucleoside_phosphorylase_d"/>
</dbReference>
<dbReference type="RefSeq" id="WP_341836583.1">
    <property type="nucleotide sequence ID" value="NZ_CP149822.1"/>
</dbReference>
<dbReference type="PANTHER" id="PTHR46832">
    <property type="entry name" value="5'-METHYLTHIOADENOSINE/S-ADENOSYLHOMOCYSTEINE NUCLEOSIDASE"/>
    <property type="match status" value="1"/>
</dbReference>
<reference evidence="3" key="1">
    <citation type="submission" date="2024-03" db="EMBL/GenBank/DDBJ databases">
        <title>Chitinophaga horti sp. nov., isolated from garden soil.</title>
        <authorList>
            <person name="Lee D.S."/>
            <person name="Han D.M."/>
            <person name="Baek J.H."/>
            <person name="Choi D.G."/>
            <person name="Jeon J.H."/>
            <person name="Jeon C.O."/>
        </authorList>
    </citation>
    <scope>NUCLEOTIDE SEQUENCE [LARGE SCALE GENOMIC DNA]</scope>
    <source>
        <strain evidence="3">GPA1</strain>
    </source>
</reference>
<keyword evidence="3" id="KW-1185">Reference proteome</keyword>
<dbReference type="InterPro" id="IPR035994">
    <property type="entry name" value="Nucleoside_phosphorylase_sf"/>
</dbReference>
<proteinExistence type="predicted"/>
<dbReference type="Proteomes" id="UP001485459">
    <property type="component" value="Chromosome"/>
</dbReference>
<evidence type="ECO:0000313" key="3">
    <source>
        <dbReference type="Proteomes" id="UP001485459"/>
    </source>
</evidence>
<dbReference type="Pfam" id="PF01048">
    <property type="entry name" value="PNP_UDP_1"/>
    <property type="match status" value="1"/>
</dbReference>
<accession>A0ABZ2YR47</accession>
<organism evidence="2 3">
    <name type="scientific">Chitinophaga pollutisoli</name>
    <dbReference type="NCBI Taxonomy" id="3133966"/>
    <lineage>
        <taxon>Bacteria</taxon>
        <taxon>Pseudomonadati</taxon>
        <taxon>Bacteroidota</taxon>
        <taxon>Chitinophagia</taxon>
        <taxon>Chitinophagales</taxon>
        <taxon>Chitinophagaceae</taxon>
        <taxon>Chitinophaga</taxon>
    </lineage>
</organism>
<evidence type="ECO:0000259" key="1">
    <source>
        <dbReference type="Pfam" id="PF01048"/>
    </source>
</evidence>
<name>A0ABZ2YR47_9BACT</name>
<protein>
    <recommendedName>
        <fullName evidence="1">Nucleoside phosphorylase domain-containing protein</fullName>
    </recommendedName>
</protein>
<evidence type="ECO:0000313" key="2">
    <source>
        <dbReference type="EMBL" id="WZN41735.1"/>
    </source>
</evidence>
<dbReference type="EMBL" id="CP149822">
    <property type="protein sequence ID" value="WZN41735.1"/>
    <property type="molecule type" value="Genomic_DNA"/>
</dbReference>
<dbReference type="SUPFAM" id="SSF53167">
    <property type="entry name" value="Purine and uridine phosphorylases"/>
    <property type="match status" value="1"/>
</dbReference>
<gene>
    <name evidence="2" type="ORF">WJU16_01615</name>
</gene>
<dbReference type="PANTHER" id="PTHR46832:SF1">
    <property type="entry name" value="5'-METHYLTHIOADENOSINE_S-ADENOSYLHOMOCYSTEINE NUCLEOSIDASE"/>
    <property type="match status" value="1"/>
</dbReference>
<feature type="domain" description="Nucleoside phosphorylase" evidence="1">
    <location>
        <begin position="42"/>
        <end position="194"/>
    </location>
</feature>